<name>A0A4Q9N0F2_9APHY</name>
<proteinExistence type="predicted"/>
<evidence type="ECO:0000256" key="8">
    <source>
        <dbReference type="PROSITE-ProRule" id="PRU01032"/>
    </source>
</evidence>
<comment type="cofactor">
    <cofactor evidence="8">
        <name>Ca(2+)</name>
        <dbReference type="ChEBI" id="CHEBI:29108"/>
    </cofactor>
    <text evidence="8">Binds 1 Ca(2+) ion per subunit.</text>
</comment>
<dbReference type="CDD" id="cd11377">
    <property type="entry name" value="Pro-peptidase_S53"/>
    <property type="match status" value="1"/>
</dbReference>
<evidence type="ECO:0000256" key="6">
    <source>
        <dbReference type="ARBA" id="ARBA00022837"/>
    </source>
</evidence>
<dbReference type="OrthoDB" id="409122at2759"/>
<dbReference type="Gene3D" id="3.40.50.200">
    <property type="entry name" value="Peptidase S8/S53 domain"/>
    <property type="match status" value="1"/>
</dbReference>
<keyword evidence="5 8" id="KW-0720">Serine protease</keyword>
<keyword evidence="9" id="KW-0732">Signal</keyword>
<dbReference type="GO" id="GO:0005576">
    <property type="term" value="C:extracellular region"/>
    <property type="evidence" value="ECO:0007669"/>
    <property type="project" value="UniProtKB-SubCell"/>
</dbReference>
<dbReference type="Proteomes" id="UP000292957">
    <property type="component" value="Unassembled WGS sequence"/>
</dbReference>
<evidence type="ECO:0000256" key="3">
    <source>
        <dbReference type="ARBA" id="ARBA00022723"/>
    </source>
</evidence>
<keyword evidence="3 8" id="KW-0479">Metal-binding</keyword>
<evidence type="ECO:0000256" key="2">
    <source>
        <dbReference type="ARBA" id="ARBA00022670"/>
    </source>
</evidence>
<dbReference type="InterPro" id="IPR015366">
    <property type="entry name" value="S53_propep"/>
</dbReference>
<dbReference type="SUPFAM" id="SSF54897">
    <property type="entry name" value="Protease propeptides/inhibitors"/>
    <property type="match status" value="1"/>
</dbReference>
<feature type="binding site" evidence="8">
    <location>
        <position position="575"/>
    </location>
    <ligand>
        <name>Ca(2+)</name>
        <dbReference type="ChEBI" id="CHEBI:29108"/>
    </ligand>
</feature>
<organism evidence="11">
    <name type="scientific">Dichomitus squalens</name>
    <dbReference type="NCBI Taxonomy" id="114155"/>
    <lineage>
        <taxon>Eukaryota</taxon>
        <taxon>Fungi</taxon>
        <taxon>Dikarya</taxon>
        <taxon>Basidiomycota</taxon>
        <taxon>Agaricomycotina</taxon>
        <taxon>Agaricomycetes</taxon>
        <taxon>Polyporales</taxon>
        <taxon>Polyporaceae</taxon>
        <taxon>Dichomitus</taxon>
    </lineage>
</organism>
<feature type="binding site" evidence="8">
    <location>
        <position position="594"/>
    </location>
    <ligand>
        <name>Ca(2+)</name>
        <dbReference type="ChEBI" id="CHEBI:29108"/>
    </ligand>
</feature>
<dbReference type="InterPro" id="IPR050819">
    <property type="entry name" value="Tripeptidyl-peptidase_I"/>
</dbReference>
<dbReference type="AlphaFoldDB" id="A0A4Q9N0F2"/>
<dbReference type="SUPFAM" id="SSF52743">
    <property type="entry name" value="Subtilisin-like"/>
    <property type="match status" value="1"/>
</dbReference>
<evidence type="ECO:0000256" key="9">
    <source>
        <dbReference type="SAM" id="SignalP"/>
    </source>
</evidence>
<dbReference type="EMBL" id="ML143391">
    <property type="protein sequence ID" value="TBU33347.1"/>
    <property type="molecule type" value="Genomic_DNA"/>
</dbReference>
<sequence length="617" mass="65625">MILPRVSILLAALVKLVVSGPPSAAIYQRSVPQGWSLHRRADPDAFLPLKFILVQSNLHNLEAYLLDIAEPASPNYGRLWSPAEVADTFRPSTATVDAMRAWLAVDNGIGLENIQLSRNGDALHVNVTIAEAERILGAEYNIYRHGETGIERVGCHKGYVLPEHVSKHVEIVWPTVHFERSAVAWRDTSASGRWRAKREFGVAKRPITEGELEASGCDQAVTIECLRDLYHFDYQPLAADRNTIAVAEFGAEFVLPSDLTMFFQKYAPARVGQIPTLISIENGTNTPQGDSVEPSLDFDLVMGLLNATQEVLQYAVGTTQDNQEPIDELLGALDASFCAQEGVSDEGLIDCGDRPLPNVISISYHFSPDYNDPTITPVISRQCAEIGKLSLTGITFVASSGDSGVSYGGGLGGCLVNGTLVDGNPNGSFVGQFPASCPYVTAVGATSVVPGNSVNDPEEATTAFPSGGGFSNVFAQPRFQRTQVSNYLAKFAPDYAPDIFNRSGRAYPDVAANGFPIVIADGGEFGLAGGTSASAPIFAAVVASINDARIAAGKGTVGWINPALYSRAFAHAYNDVTNGSNPGCQTSGFLTAPGWDPVTGLGTPNFPLLLAAFLALP</sequence>
<dbReference type="PANTHER" id="PTHR14218:SF19">
    <property type="entry name" value="SERINE PROTEASE AORO, PUTATIVE (AFU_ORTHOLOGUE AFUA_6G10250)-RELATED"/>
    <property type="match status" value="1"/>
</dbReference>
<accession>A0A4Q9N0F2</accession>
<feature type="chain" id="PRO_5020432418" evidence="9">
    <location>
        <begin position="20"/>
        <end position="617"/>
    </location>
</feature>
<feature type="active site" description="Charge relay system" evidence="8">
    <location>
        <position position="293"/>
    </location>
</feature>
<dbReference type="SMART" id="SM00944">
    <property type="entry name" value="Pro-kuma_activ"/>
    <property type="match status" value="1"/>
</dbReference>
<dbReference type="InterPro" id="IPR036852">
    <property type="entry name" value="Peptidase_S8/S53_dom_sf"/>
</dbReference>
<comment type="subcellular location">
    <subcellularLocation>
        <location evidence="1">Secreted</location>
        <location evidence="1">Extracellular space</location>
    </subcellularLocation>
</comment>
<keyword evidence="4 8" id="KW-0378">Hydrolase</keyword>
<feature type="active site" description="Charge relay system" evidence="8">
    <location>
        <position position="297"/>
    </location>
</feature>
<protein>
    <submittedName>
        <fullName evidence="11">Subtilisin-like protein</fullName>
    </submittedName>
</protein>
<feature type="active site" description="Charge relay system" evidence="8">
    <location>
        <position position="532"/>
    </location>
</feature>
<keyword evidence="2 8" id="KW-0645">Protease</keyword>
<dbReference type="PANTHER" id="PTHR14218">
    <property type="entry name" value="PROTEASE S8 TRIPEPTIDYL PEPTIDASE I CLN2"/>
    <property type="match status" value="1"/>
</dbReference>
<dbReference type="GO" id="GO:0004252">
    <property type="term" value="F:serine-type endopeptidase activity"/>
    <property type="evidence" value="ECO:0007669"/>
    <property type="project" value="UniProtKB-UniRule"/>
</dbReference>
<feature type="binding site" evidence="8">
    <location>
        <position position="596"/>
    </location>
    <ligand>
        <name>Ca(2+)</name>
        <dbReference type="ChEBI" id="CHEBI:29108"/>
    </ligand>
</feature>
<evidence type="ECO:0000256" key="4">
    <source>
        <dbReference type="ARBA" id="ARBA00022801"/>
    </source>
</evidence>
<keyword evidence="7" id="KW-0865">Zymogen</keyword>
<feature type="signal peptide" evidence="9">
    <location>
        <begin position="1"/>
        <end position="19"/>
    </location>
</feature>
<evidence type="ECO:0000259" key="10">
    <source>
        <dbReference type="PROSITE" id="PS51695"/>
    </source>
</evidence>
<dbReference type="GO" id="GO:0008240">
    <property type="term" value="F:tripeptidyl-peptidase activity"/>
    <property type="evidence" value="ECO:0007669"/>
    <property type="project" value="TreeGrafter"/>
</dbReference>
<dbReference type="CDD" id="cd04056">
    <property type="entry name" value="Peptidases_S53"/>
    <property type="match status" value="1"/>
</dbReference>
<evidence type="ECO:0000256" key="5">
    <source>
        <dbReference type="ARBA" id="ARBA00022825"/>
    </source>
</evidence>
<feature type="domain" description="Peptidase S53" evidence="10">
    <location>
        <begin position="220"/>
        <end position="616"/>
    </location>
</feature>
<feature type="binding site" evidence="8">
    <location>
        <position position="576"/>
    </location>
    <ligand>
        <name>Ca(2+)</name>
        <dbReference type="ChEBI" id="CHEBI:29108"/>
    </ligand>
</feature>
<evidence type="ECO:0000256" key="7">
    <source>
        <dbReference type="ARBA" id="ARBA00023145"/>
    </source>
</evidence>
<dbReference type="GO" id="GO:0046872">
    <property type="term" value="F:metal ion binding"/>
    <property type="evidence" value="ECO:0007669"/>
    <property type="project" value="UniProtKB-UniRule"/>
</dbReference>
<gene>
    <name evidence="11" type="ORF">BD311DRAFT_748424</name>
</gene>
<dbReference type="GO" id="GO:0006508">
    <property type="term" value="P:proteolysis"/>
    <property type="evidence" value="ECO:0007669"/>
    <property type="project" value="UniProtKB-KW"/>
</dbReference>
<evidence type="ECO:0000313" key="11">
    <source>
        <dbReference type="EMBL" id="TBU33347.1"/>
    </source>
</evidence>
<reference evidence="11" key="1">
    <citation type="submission" date="2019-01" db="EMBL/GenBank/DDBJ databases">
        <title>Draft genome sequences of three monokaryotic isolates of the white-rot basidiomycete fungus Dichomitus squalens.</title>
        <authorList>
            <consortium name="DOE Joint Genome Institute"/>
            <person name="Lopez S.C."/>
            <person name="Andreopoulos B."/>
            <person name="Pangilinan J."/>
            <person name="Lipzen A."/>
            <person name="Riley R."/>
            <person name="Ahrendt S."/>
            <person name="Ng V."/>
            <person name="Barry K."/>
            <person name="Daum C."/>
            <person name="Grigoriev I.V."/>
            <person name="Hilden K.S."/>
            <person name="Makela M.R."/>
            <person name="de Vries R.P."/>
        </authorList>
    </citation>
    <scope>NUCLEOTIDE SEQUENCE [LARGE SCALE GENOMIC DNA]</scope>
    <source>
        <strain evidence="11">OM18370.1</strain>
    </source>
</reference>
<keyword evidence="6 8" id="KW-0106">Calcium</keyword>
<dbReference type="InterPro" id="IPR030400">
    <property type="entry name" value="Sedolisin_dom"/>
</dbReference>
<evidence type="ECO:0000256" key="1">
    <source>
        <dbReference type="ARBA" id="ARBA00004239"/>
    </source>
</evidence>
<dbReference type="Pfam" id="PF09286">
    <property type="entry name" value="Pro-kuma_activ"/>
    <property type="match status" value="1"/>
</dbReference>
<dbReference type="PROSITE" id="PS51695">
    <property type="entry name" value="SEDOLISIN"/>
    <property type="match status" value="1"/>
</dbReference>